<proteinExistence type="predicted"/>
<feature type="compositionally biased region" description="Basic and acidic residues" evidence="4">
    <location>
        <begin position="338"/>
        <end position="358"/>
    </location>
</feature>
<dbReference type="GO" id="GO:0046872">
    <property type="term" value="F:metal ion binding"/>
    <property type="evidence" value="ECO:0007669"/>
    <property type="project" value="UniProtKB-KW"/>
</dbReference>
<dbReference type="PANTHER" id="PTHR10720">
    <property type="entry name" value="HEME OXYGENASE"/>
    <property type="match status" value="1"/>
</dbReference>
<evidence type="ECO:0008006" key="8">
    <source>
        <dbReference type="Google" id="ProtNLM"/>
    </source>
</evidence>
<dbReference type="AlphaFoldDB" id="A0A2K3QEQ8"/>
<organism evidence="6 7">
    <name type="scientific">Tolypocladium capitatum</name>
    <dbReference type="NCBI Taxonomy" id="45235"/>
    <lineage>
        <taxon>Eukaryota</taxon>
        <taxon>Fungi</taxon>
        <taxon>Dikarya</taxon>
        <taxon>Ascomycota</taxon>
        <taxon>Pezizomycotina</taxon>
        <taxon>Sordariomycetes</taxon>
        <taxon>Hypocreomycetidae</taxon>
        <taxon>Hypocreales</taxon>
        <taxon>Ophiocordycipitaceae</taxon>
        <taxon>Tolypocladium</taxon>
    </lineage>
</organism>
<feature type="transmembrane region" description="Helical" evidence="5">
    <location>
        <begin position="453"/>
        <end position="473"/>
    </location>
</feature>
<keyword evidence="3" id="KW-0408">Iron</keyword>
<evidence type="ECO:0000313" key="7">
    <source>
        <dbReference type="Proteomes" id="UP000236621"/>
    </source>
</evidence>
<dbReference type="GO" id="GO:0004392">
    <property type="term" value="F:heme oxygenase (decyclizing) activity"/>
    <property type="evidence" value="ECO:0007669"/>
    <property type="project" value="InterPro"/>
</dbReference>
<accession>A0A2K3QEQ8</accession>
<evidence type="ECO:0000256" key="3">
    <source>
        <dbReference type="ARBA" id="ARBA00023004"/>
    </source>
</evidence>
<evidence type="ECO:0000256" key="2">
    <source>
        <dbReference type="ARBA" id="ARBA00022723"/>
    </source>
</evidence>
<feature type="transmembrane region" description="Helical" evidence="5">
    <location>
        <begin position="179"/>
        <end position="198"/>
    </location>
</feature>
<evidence type="ECO:0000256" key="5">
    <source>
        <dbReference type="SAM" id="Phobius"/>
    </source>
</evidence>
<comment type="caution">
    <text evidence="6">The sequence shown here is derived from an EMBL/GenBank/DDBJ whole genome shotgun (WGS) entry which is preliminary data.</text>
</comment>
<keyword evidence="5" id="KW-1133">Transmembrane helix</keyword>
<keyword evidence="1" id="KW-0349">Heme</keyword>
<dbReference type="Proteomes" id="UP000236621">
    <property type="component" value="Unassembled WGS sequence"/>
</dbReference>
<keyword evidence="2" id="KW-0479">Metal-binding</keyword>
<dbReference type="CDD" id="cd19165">
    <property type="entry name" value="HemeO"/>
    <property type="match status" value="1"/>
</dbReference>
<dbReference type="Pfam" id="PF01126">
    <property type="entry name" value="Heme_oxygenase"/>
    <property type="match status" value="1"/>
</dbReference>
<dbReference type="Gene3D" id="1.20.910.10">
    <property type="entry name" value="Heme oxygenase-like"/>
    <property type="match status" value="1"/>
</dbReference>
<evidence type="ECO:0000256" key="4">
    <source>
        <dbReference type="SAM" id="MobiDB-lite"/>
    </source>
</evidence>
<dbReference type="InterPro" id="IPR016084">
    <property type="entry name" value="Haem_Oase-like_multi-hlx"/>
</dbReference>
<keyword evidence="5" id="KW-0472">Membrane</keyword>
<dbReference type="EMBL" id="NRSZ01000628">
    <property type="protein sequence ID" value="PNY26003.1"/>
    <property type="molecule type" value="Genomic_DNA"/>
</dbReference>
<protein>
    <recommendedName>
        <fullName evidence="8">Heme-binding protein HMX1</fullName>
    </recommendedName>
</protein>
<name>A0A2K3QEQ8_9HYPO</name>
<feature type="region of interest" description="Disordered" evidence="4">
    <location>
        <begin position="338"/>
        <end position="398"/>
    </location>
</feature>
<gene>
    <name evidence="6" type="ORF">TCAP_04067</name>
</gene>
<dbReference type="SUPFAM" id="SSF48613">
    <property type="entry name" value="Heme oxygenase-like"/>
    <property type="match status" value="1"/>
</dbReference>
<dbReference type="InterPro" id="IPR002051">
    <property type="entry name" value="Haem_Oase"/>
</dbReference>
<dbReference type="InterPro" id="IPR016053">
    <property type="entry name" value="Haem_Oase-like"/>
</dbReference>
<dbReference type="GO" id="GO:0006788">
    <property type="term" value="P:heme oxidation"/>
    <property type="evidence" value="ECO:0007669"/>
    <property type="project" value="InterPro"/>
</dbReference>
<sequence length="480" mass="53143">MDSFREDRPLVESIAIATRSVHARLNKLIVARLPLALPPRAADPAPYLSGLLHVAPIYTAFEEAWRDILDAPPLTPSTGSLPDGCDPGIPLSDAGSVRLRGTEDPRLHTPSVCRRMHAMLEHLHLPGLMRSDRLRQDIQAMTAWPDHVVEEQLQAISRTGYLSEFTSHIRRAVMNKPHVLLAYSYIMFMALFAGGRFIRAALESAGKQFWDTEPSPVKPTRRASQRGAAAGGECDANPALRFMPLHFFHFGTPLDGEDLKREYKQRLSDSEKLLTRREKHDIVQEAVCIFENVTLLVAQLDVACAEPEGEVHASERANSLASLANLFGNRFRDSVAVTRERRERRSSTRLSGHEDNCRIARAMKARPSGTSSRHGYANAPQAASTLPPREHHPLPSLDGIEFCPAMSKPIKFDRALPRPAHSQREPRECRPELAEGLKVATRRLQGVNLAANVTHWVLVAAFGAMFLGAVLAGRRGVIGV</sequence>
<evidence type="ECO:0000313" key="6">
    <source>
        <dbReference type="EMBL" id="PNY26003.1"/>
    </source>
</evidence>
<keyword evidence="7" id="KW-1185">Reference proteome</keyword>
<evidence type="ECO:0000256" key="1">
    <source>
        <dbReference type="ARBA" id="ARBA00022617"/>
    </source>
</evidence>
<reference evidence="6 7" key="1">
    <citation type="submission" date="2017-08" db="EMBL/GenBank/DDBJ databases">
        <title>Harnessing the power of phylogenomics to disentangle the directionality and signatures of interkingdom host jumping in the parasitic fungal genus Tolypocladium.</title>
        <authorList>
            <person name="Quandt C.A."/>
            <person name="Patterson W."/>
            <person name="Spatafora J.W."/>
        </authorList>
    </citation>
    <scope>NUCLEOTIDE SEQUENCE [LARGE SCALE GENOMIC DNA]</scope>
    <source>
        <strain evidence="6 7">CBS 113982</strain>
    </source>
</reference>
<dbReference type="PANTHER" id="PTHR10720:SF0">
    <property type="entry name" value="HEME OXYGENASE"/>
    <property type="match status" value="1"/>
</dbReference>
<dbReference type="STRING" id="45235.A0A2K3QEQ8"/>
<keyword evidence="5" id="KW-0812">Transmembrane</keyword>
<dbReference type="OrthoDB" id="652091at2759"/>